<dbReference type="AlphaFoldDB" id="A0A1G9N3T3"/>
<name>A0A1G9N3T3_9BACI</name>
<keyword evidence="2" id="KW-1185">Reference proteome</keyword>
<gene>
    <name evidence="1" type="ORF">SAMN05216244_0838</name>
</gene>
<evidence type="ECO:0000313" key="1">
    <source>
        <dbReference type="EMBL" id="SDL81160.1"/>
    </source>
</evidence>
<dbReference type="STRING" id="482461.SAMN05216244_0838"/>
<reference evidence="2" key="1">
    <citation type="submission" date="2016-10" db="EMBL/GenBank/DDBJ databases">
        <authorList>
            <person name="Varghese N."/>
            <person name="Submissions S."/>
        </authorList>
    </citation>
    <scope>NUCLEOTIDE SEQUENCE [LARGE SCALE GENOMIC DNA]</scope>
    <source>
        <strain evidence="2">CGMCC 1.6199</strain>
    </source>
</reference>
<protein>
    <submittedName>
        <fullName evidence="1">Uncharacterized protein</fullName>
    </submittedName>
</protein>
<proteinExistence type="predicted"/>
<accession>A0A1G9N3T3</accession>
<evidence type="ECO:0000313" key="2">
    <source>
        <dbReference type="Proteomes" id="UP000182347"/>
    </source>
</evidence>
<dbReference type="EMBL" id="FNHF01000001">
    <property type="protein sequence ID" value="SDL81160.1"/>
    <property type="molecule type" value="Genomic_DNA"/>
</dbReference>
<organism evidence="1 2">
    <name type="scientific">Sediminibacillus halophilus</name>
    <dbReference type="NCBI Taxonomy" id="482461"/>
    <lineage>
        <taxon>Bacteria</taxon>
        <taxon>Bacillati</taxon>
        <taxon>Bacillota</taxon>
        <taxon>Bacilli</taxon>
        <taxon>Bacillales</taxon>
        <taxon>Bacillaceae</taxon>
        <taxon>Sediminibacillus</taxon>
    </lineage>
</organism>
<dbReference type="Proteomes" id="UP000182347">
    <property type="component" value="Unassembled WGS sequence"/>
</dbReference>
<sequence>MGRLLAMSCLNRKWKLVSCLKECDICMKTKVILLLVLMGIMGSMPVFASPEKVEESTEEHNWERMDTEYEVVPVDTHTYTVWRNFIRHTRKCDISHRIKTDVWYCDLHHHTRSSSTIEEIIHSEKHSH</sequence>